<comment type="caution">
    <text evidence="1">The sequence shown here is derived from an EMBL/GenBank/DDBJ whole genome shotgun (WGS) entry which is preliminary data.</text>
</comment>
<gene>
    <name evidence="1" type="ORF">L3Q82_026025</name>
</gene>
<sequence>LRDPSSRLSWRESSFLTTMSQNQSAQTTESFSQDVFNQLFDILDQSAIHSVQPIELNFTDSPTDGSAGNTIQISMDCITMHEPDEMLTSQYTNLGLLNTMDQNIQNGGSTSTSPYNNDHAQNNVTAPSPYAQPSSTFDALSPSPAIPSNTDYAGPHTFDVSFQQSSTAKSATWTLDGCISHCAGGGGGGGEEESPRTLKEKSVLAKACKTRLAPGTSAGPSHASRDGAETCLCQEACHDSPHHRETSPESYRWEKYSTDLKKLYCQIAKTCPIQIKVLTTPPQGAVIRAMPVYKKAEHVTEVVKRCPNHELSREFNDGQIAPPSHLIRVEGNNHAQYVEDTITGRQSVLVPYEPPQVGTEFTTILYNFMCNSSCVGGMNRRPILIIVTLETRDGQVLGRRCFEARICACPGRDRKADDFGQHPQAAPFRQVSHGIQMSTIKKRRSTDEEVFCLPIKGREIYEILVKIKESLELMQFLPQHTIESYRQQQQNLLQKQTSMPSQPPYGSCSPTHGKVNKLPSVSQLMNPQQRNTLTPSSMSGGLTDMTPMMGTHIPMNADMSSLSPTHALQPQLPLVPSSHCTPPPPYPMDSSISSFLIRLGCSGCLDYFTAQGLTNIYQIENYNMEDLSRLKIPAEFQHIIWKGIMEHRQAMDFSPPPHIVRTTSGASTVSVGSSEARGERVIDAVRFTLRQTISFPPHATSGPISPSTWILAATNSSASRRKESEATPPPSPHPHPHTPPNSTTTFDLFLMFPFLHFTPADRTFHLKT</sequence>
<proteinExistence type="predicted"/>
<keyword evidence="2" id="KW-1185">Reference proteome</keyword>
<accession>A0ACB8WMS9</accession>
<feature type="non-terminal residue" evidence="1">
    <location>
        <position position="1"/>
    </location>
</feature>
<reference evidence="1" key="1">
    <citation type="submission" date="2022-04" db="EMBL/GenBank/DDBJ databases">
        <title>Jade perch genome.</title>
        <authorList>
            <person name="Chao B."/>
        </authorList>
    </citation>
    <scope>NUCLEOTIDE SEQUENCE</scope>
    <source>
        <strain evidence="1">CB-2022</strain>
    </source>
</reference>
<protein>
    <submittedName>
        <fullName evidence="1">Uncharacterized protein</fullName>
    </submittedName>
</protein>
<evidence type="ECO:0000313" key="1">
    <source>
        <dbReference type="EMBL" id="KAI3369059.1"/>
    </source>
</evidence>
<organism evidence="1 2">
    <name type="scientific">Scortum barcoo</name>
    <name type="common">barcoo grunter</name>
    <dbReference type="NCBI Taxonomy" id="214431"/>
    <lineage>
        <taxon>Eukaryota</taxon>
        <taxon>Metazoa</taxon>
        <taxon>Chordata</taxon>
        <taxon>Craniata</taxon>
        <taxon>Vertebrata</taxon>
        <taxon>Euteleostomi</taxon>
        <taxon>Actinopterygii</taxon>
        <taxon>Neopterygii</taxon>
        <taxon>Teleostei</taxon>
        <taxon>Neoteleostei</taxon>
        <taxon>Acanthomorphata</taxon>
        <taxon>Eupercaria</taxon>
        <taxon>Centrarchiformes</taxon>
        <taxon>Terapontoidei</taxon>
        <taxon>Terapontidae</taxon>
        <taxon>Scortum</taxon>
    </lineage>
</organism>
<dbReference type="EMBL" id="CM041538">
    <property type="protein sequence ID" value="KAI3369059.1"/>
    <property type="molecule type" value="Genomic_DNA"/>
</dbReference>
<name>A0ACB8WMS9_9TELE</name>
<dbReference type="Proteomes" id="UP000831701">
    <property type="component" value="Chromosome 8"/>
</dbReference>
<evidence type="ECO:0000313" key="2">
    <source>
        <dbReference type="Proteomes" id="UP000831701"/>
    </source>
</evidence>